<protein>
    <submittedName>
        <fullName evidence="2">Glycosyltransferase</fullName>
    </submittedName>
</protein>
<evidence type="ECO:0000259" key="1">
    <source>
        <dbReference type="Pfam" id="PF00534"/>
    </source>
</evidence>
<proteinExistence type="predicted"/>
<accession>A0A0P0RK39</accession>
<dbReference type="RefSeq" id="WP_035996927.1">
    <property type="nucleotide sequence ID" value="NZ_CP012747.1"/>
</dbReference>
<name>A0A0P0RK39_9BURK</name>
<dbReference type="CDD" id="cd03801">
    <property type="entry name" value="GT4_PimA-like"/>
    <property type="match status" value="1"/>
</dbReference>
<feature type="domain" description="Glycosyl transferase family 1" evidence="1">
    <location>
        <begin position="203"/>
        <end position="294"/>
    </location>
</feature>
<dbReference type="Proteomes" id="UP000019146">
    <property type="component" value="Chromosome 2"/>
</dbReference>
<dbReference type="SUPFAM" id="SSF53756">
    <property type="entry name" value="UDP-Glycosyltransferase/glycogen phosphorylase"/>
    <property type="match status" value="1"/>
</dbReference>
<dbReference type="PANTHER" id="PTHR45947:SF3">
    <property type="entry name" value="SULFOQUINOVOSYL TRANSFERASE SQD2"/>
    <property type="match status" value="1"/>
</dbReference>
<evidence type="ECO:0000313" key="3">
    <source>
        <dbReference type="Proteomes" id="UP000019146"/>
    </source>
</evidence>
<dbReference type="InterPro" id="IPR050194">
    <property type="entry name" value="Glycosyltransferase_grp1"/>
</dbReference>
<dbReference type="PANTHER" id="PTHR45947">
    <property type="entry name" value="SULFOQUINOVOSYL TRANSFERASE SQD2"/>
    <property type="match status" value="1"/>
</dbReference>
<dbReference type="GO" id="GO:0016757">
    <property type="term" value="F:glycosyltransferase activity"/>
    <property type="evidence" value="ECO:0007669"/>
    <property type="project" value="InterPro"/>
</dbReference>
<reference evidence="2 3" key="1">
    <citation type="journal article" date="2014" name="Genome Announc.">
        <title>Draft Genome Sequence of the Haloacid-Degrading Burkholderia caribensis Strain MBA4.</title>
        <authorList>
            <person name="Pan Y."/>
            <person name="Kong K.F."/>
            <person name="Tsang J.S."/>
        </authorList>
    </citation>
    <scope>NUCLEOTIDE SEQUENCE [LARGE SCALE GENOMIC DNA]</scope>
    <source>
        <strain evidence="2 3">MBA4</strain>
    </source>
</reference>
<dbReference type="AlphaFoldDB" id="A0A0P0RK39"/>
<dbReference type="Pfam" id="PF00534">
    <property type="entry name" value="Glycos_transf_1"/>
    <property type="match status" value="1"/>
</dbReference>
<dbReference type="Gene3D" id="3.40.50.2000">
    <property type="entry name" value="Glycogen Phosphorylase B"/>
    <property type="match status" value="2"/>
</dbReference>
<dbReference type="EMBL" id="CP012747">
    <property type="protein sequence ID" value="ALL69075.1"/>
    <property type="molecule type" value="Genomic_DNA"/>
</dbReference>
<dbReference type="GeneID" id="69972689"/>
<evidence type="ECO:0000313" key="2">
    <source>
        <dbReference type="EMBL" id="ALL69075.1"/>
    </source>
</evidence>
<gene>
    <name evidence="2" type="ORF">K788_0004711</name>
</gene>
<keyword evidence="2" id="KW-0808">Transferase</keyword>
<dbReference type="InterPro" id="IPR001296">
    <property type="entry name" value="Glyco_trans_1"/>
</dbReference>
<organism evidence="2 3">
    <name type="scientific">Paraburkholderia caribensis MBA4</name>
    <dbReference type="NCBI Taxonomy" id="1323664"/>
    <lineage>
        <taxon>Bacteria</taxon>
        <taxon>Pseudomonadati</taxon>
        <taxon>Pseudomonadota</taxon>
        <taxon>Betaproteobacteria</taxon>
        <taxon>Burkholderiales</taxon>
        <taxon>Burkholderiaceae</taxon>
        <taxon>Paraburkholderia</taxon>
    </lineage>
</organism>
<sequence length="318" mass="36077">MLHSCRRLRVLTWHVHGNYLYYLSQAPHDFFLVTKPGNPPGYAGANGSLPWGDNVHEVGIDDVASRDFDVVLYQHRQHWEHDRENVLSIAQRRLPRVYIEHDPPMENPYQQWHWVDDPDTLLVHVTHFNQLMWDCGATPTRVIEHGVVVPEGVRYSGERECGIVVVNHLAQRGRRLGADVFTQMRSQVPLDLVGMDAQSCCGIGEIGNMELAAFIARYRFFFNPIRWTSLGLAVVEAMTIGLPIVGLATTELSTVIRNGENGFIHTSNGALCDSMHMLLRDPSLARVLGANARRTALERFHIDRFVQDWHDTLTQVTA</sequence>
<dbReference type="KEGG" id="bcai:K788_0004711"/>